<dbReference type="PROSITE" id="PS51375">
    <property type="entry name" value="PPR"/>
    <property type="match status" value="1"/>
</dbReference>
<evidence type="ECO:0008006" key="3">
    <source>
        <dbReference type="Google" id="ProtNLM"/>
    </source>
</evidence>
<evidence type="ECO:0000256" key="1">
    <source>
        <dbReference type="PROSITE-ProRule" id="PRU00708"/>
    </source>
</evidence>
<reference evidence="2" key="1">
    <citation type="submission" date="2021-01" db="EMBL/GenBank/DDBJ databases">
        <authorList>
            <person name="Corre E."/>
            <person name="Pelletier E."/>
            <person name="Niang G."/>
            <person name="Scheremetjew M."/>
            <person name="Finn R."/>
            <person name="Kale V."/>
            <person name="Holt S."/>
            <person name="Cochrane G."/>
            <person name="Meng A."/>
            <person name="Brown T."/>
            <person name="Cohen L."/>
        </authorList>
    </citation>
    <scope>NUCLEOTIDE SEQUENCE</scope>
    <source>
        <strain evidence="2">CCMP 769</strain>
    </source>
</reference>
<protein>
    <recommendedName>
        <fullName evidence="3">Pentacotripeptide-repeat region of PRORP domain-containing protein</fullName>
    </recommendedName>
</protein>
<dbReference type="NCBIfam" id="TIGR00756">
    <property type="entry name" value="PPR"/>
    <property type="match status" value="1"/>
</dbReference>
<proteinExistence type="predicted"/>
<dbReference type="InterPro" id="IPR011990">
    <property type="entry name" value="TPR-like_helical_dom_sf"/>
</dbReference>
<gene>
    <name evidence="2" type="ORF">RMAR00112_LOCUS3458</name>
</gene>
<sequence>MSWSHNIRVKLDKILRTEVRNVVTAATQEKSTANRMYGIVRVAMDDLRIRDPRLVNRSSEDIKKLVRVAASMGILDLTDRPLNPNIVEGAVLDIGESYSWLCAYQFMKLAYTHHYLKPTPASCSILLRNLCKMDRGEELQELVRIMMEEEIPLGKDLPAVFADCMSSSGENGFGLGLLIFQLLLDRSQLDLLTCDVVFTALLRAGELDKALEVLQTMEKVGLRFREPGKTVEDFWGWLVFTDRRVLPDMHGK</sequence>
<feature type="repeat" description="PPR" evidence="1">
    <location>
        <begin position="190"/>
        <end position="224"/>
    </location>
</feature>
<dbReference type="Gene3D" id="1.25.40.10">
    <property type="entry name" value="Tetratricopeptide repeat domain"/>
    <property type="match status" value="1"/>
</dbReference>
<dbReference type="EMBL" id="HBHW01004695">
    <property type="protein sequence ID" value="CAE0035512.1"/>
    <property type="molecule type" value="Transcribed_RNA"/>
</dbReference>
<organism evidence="2">
    <name type="scientific">Rhodosorus marinus</name>
    <dbReference type="NCBI Taxonomy" id="101924"/>
    <lineage>
        <taxon>Eukaryota</taxon>
        <taxon>Rhodophyta</taxon>
        <taxon>Stylonematophyceae</taxon>
        <taxon>Stylonematales</taxon>
        <taxon>Stylonemataceae</taxon>
        <taxon>Rhodosorus</taxon>
    </lineage>
</organism>
<dbReference type="InterPro" id="IPR002885">
    <property type="entry name" value="PPR_rpt"/>
</dbReference>
<name>A0A7S3E700_9RHOD</name>
<evidence type="ECO:0000313" key="2">
    <source>
        <dbReference type="EMBL" id="CAE0035512.1"/>
    </source>
</evidence>
<dbReference type="AlphaFoldDB" id="A0A7S3E700"/>
<accession>A0A7S3E700</accession>